<feature type="chain" id="PRO_5022992196" evidence="4">
    <location>
        <begin position="24"/>
        <end position="277"/>
    </location>
</feature>
<dbReference type="Pfam" id="PF13847">
    <property type="entry name" value="Methyltransf_31"/>
    <property type="match status" value="1"/>
</dbReference>
<evidence type="ECO:0000259" key="5">
    <source>
        <dbReference type="Pfam" id="PF13847"/>
    </source>
</evidence>
<dbReference type="SUPFAM" id="SSF53335">
    <property type="entry name" value="S-adenosyl-L-methionine-dependent methyltransferases"/>
    <property type="match status" value="1"/>
</dbReference>
<protein>
    <submittedName>
        <fullName evidence="6">Class I SAM-dependent methyltransferase</fullName>
    </submittedName>
</protein>
<feature type="signal peptide" evidence="4">
    <location>
        <begin position="1"/>
        <end position="23"/>
    </location>
</feature>
<keyword evidence="1 6" id="KW-0489">Methyltransferase</keyword>
<evidence type="ECO:0000256" key="4">
    <source>
        <dbReference type="SAM" id="SignalP"/>
    </source>
</evidence>
<sequence>MIPVRTLAAALLASAIAAGSAAAQTSAPAATPYVPQVGQQGKDVVWVPTHEALIERMLGMAQVTPADYLIDLGSGDGRTVIAAAKRGVKALGIEYNPDLVALSKQSAEKEGVADKASFVHGDIFQTDFTGATVLTLFLLPDLNRRLRPTILEMKPGTRVVSNTFDMGEWTPDQTVSAEGACTSYCRAHKWIVPAKVGGTWRMGEGELALTQTFQMLSGTLKTGDASVPVTEARMNGEEIAFKAGDRVYTGRVSGGRMEGRVQGGGAEGAWNATRAGS</sequence>
<reference evidence="6 7" key="1">
    <citation type="submission" date="2019-09" db="EMBL/GenBank/DDBJ databases">
        <title>Salinarimonas rosea gen. nov., sp. nov., a new member of the a-2 subgroup of the Proteobacteria.</title>
        <authorList>
            <person name="Liu J."/>
        </authorList>
    </citation>
    <scope>NUCLEOTIDE SEQUENCE [LARGE SCALE GENOMIC DNA]</scope>
    <source>
        <strain evidence="6 7">BN140002</strain>
    </source>
</reference>
<dbReference type="Proteomes" id="UP000323142">
    <property type="component" value="Unassembled WGS sequence"/>
</dbReference>
<proteinExistence type="predicted"/>
<dbReference type="InterPro" id="IPR025714">
    <property type="entry name" value="Methyltranfer_dom"/>
</dbReference>
<dbReference type="InterPro" id="IPR029063">
    <property type="entry name" value="SAM-dependent_MTases_sf"/>
</dbReference>
<keyword evidence="2 6" id="KW-0808">Transferase</keyword>
<evidence type="ECO:0000313" key="6">
    <source>
        <dbReference type="EMBL" id="KAA2234832.1"/>
    </source>
</evidence>
<feature type="domain" description="Methyltransferase" evidence="5">
    <location>
        <begin position="69"/>
        <end position="171"/>
    </location>
</feature>
<dbReference type="AlphaFoldDB" id="A0A5B2V8X0"/>
<evidence type="ECO:0000313" key="7">
    <source>
        <dbReference type="Proteomes" id="UP000323142"/>
    </source>
</evidence>
<dbReference type="OrthoDB" id="281208at2"/>
<evidence type="ECO:0000256" key="3">
    <source>
        <dbReference type="ARBA" id="ARBA00022691"/>
    </source>
</evidence>
<keyword evidence="7" id="KW-1185">Reference proteome</keyword>
<accession>A0A5B2V8X0</accession>
<evidence type="ECO:0000256" key="1">
    <source>
        <dbReference type="ARBA" id="ARBA00022603"/>
    </source>
</evidence>
<dbReference type="EMBL" id="VUOA01000042">
    <property type="protein sequence ID" value="KAA2234832.1"/>
    <property type="molecule type" value="Genomic_DNA"/>
</dbReference>
<comment type="caution">
    <text evidence="6">The sequence shown here is derived from an EMBL/GenBank/DDBJ whole genome shotgun (WGS) entry which is preliminary data.</text>
</comment>
<keyword evidence="3" id="KW-0949">S-adenosyl-L-methionine</keyword>
<dbReference type="InterPro" id="IPR026170">
    <property type="entry name" value="FAM173A/B"/>
</dbReference>
<reference evidence="6 7" key="2">
    <citation type="submission" date="2019-09" db="EMBL/GenBank/DDBJ databases">
        <authorList>
            <person name="Jin C."/>
        </authorList>
    </citation>
    <scope>NUCLEOTIDE SEQUENCE [LARGE SCALE GENOMIC DNA]</scope>
    <source>
        <strain evidence="6 7">BN140002</strain>
    </source>
</reference>
<dbReference type="PANTHER" id="PTHR13610">
    <property type="entry name" value="METHYLTRANSFERASE DOMAIN-CONTAINING PROTEIN"/>
    <property type="match status" value="1"/>
</dbReference>
<dbReference type="RefSeq" id="WP_149821889.1">
    <property type="nucleotide sequence ID" value="NZ_VUOA01000042.1"/>
</dbReference>
<dbReference type="Gene3D" id="3.40.50.150">
    <property type="entry name" value="Vaccinia Virus protein VP39"/>
    <property type="match status" value="1"/>
</dbReference>
<gene>
    <name evidence="6" type="ORF">F0L46_22665</name>
</gene>
<dbReference type="GO" id="GO:0032259">
    <property type="term" value="P:methylation"/>
    <property type="evidence" value="ECO:0007669"/>
    <property type="project" value="UniProtKB-KW"/>
</dbReference>
<dbReference type="CDD" id="cd02440">
    <property type="entry name" value="AdoMet_MTases"/>
    <property type="match status" value="1"/>
</dbReference>
<organism evidence="6 7">
    <name type="scientific">Salinarimonas soli</name>
    <dbReference type="NCBI Taxonomy" id="1638099"/>
    <lineage>
        <taxon>Bacteria</taxon>
        <taxon>Pseudomonadati</taxon>
        <taxon>Pseudomonadota</taxon>
        <taxon>Alphaproteobacteria</taxon>
        <taxon>Hyphomicrobiales</taxon>
        <taxon>Salinarimonadaceae</taxon>
        <taxon>Salinarimonas</taxon>
    </lineage>
</organism>
<keyword evidence="4" id="KW-0732">Signal</keyword>
<dbReference type="GO" id="GO:0016279">
    <property type="term" value="F:protein-lysine N-methyltransferase activity"/>
    <property type="evidence" value="ECO:0007669"/>
    <property type="project" value="InterPro"/>
</dbReference>
<name>A0A5B2V8X0_9HYPH</name>
<dbReference type="PANTHER" id="PTHR13610:SF11">
    <property type="entry name" value="METHYLTRANSFERASE DOMAIN-CONTAINING PROTEIN"/>
    <property type="match status" value="1"/>
</dbReference>
<evidence type="ECO:0000256" key="2">
    <source>
        <dbReference type="ARBA" id="ARBA00022679"/>
    </source>
</evidence>